<evidence type="ECO:0000313" key="3">
    <source>
        <dbReference type="RefSeq" id="XP_003737758.2"/>
    </source>
</evidence>
<dbReference type="KEGG" id="goe:100906143"/>
<dbReference type="GeneID" id="100906143"/>
<reference evidence="3" key="1">
    <citation type="submission" date="2025-08" db="UniProtKB">
        <authorList>
            <consortium name="RefSeq"/>
        </authorList>
    </citation>
    <scope>IDENTIFICATION</scope>
</reference>
<gene>
    <name evidence="3" type="primary">LOC100906143</name>
</gene>
<keyword evidence="2" id="KW-1185">Reference proteome</keyword>
<organism evidence="2 3">
    <name type="scientific">Galendromus occidentalis</name>
    <name type="common">western predatory mite</name>
    <dbReference type="NCBI Taxonomy" id="34638"/>
    <lineage>
        <taxon>Eukaryota</taxon>
        <taxon>Metazoa</taxon>
        <taxon>Ecdysozoa</taxon>
        <taxon>Arthropoda</taxon>
        <taxon>Chelicerata</taxon>
        <taxon>Arachnida</taxon>
        <taxon>Acari</taxon>
        <taxon>Parasitiformes</taxon>
        <taxon>Mesostigmata</taxon>
        <taxon>Gamasina</taxon>
        <taxon>Phytoseioidea</taxon>
        <taxon>Phytoseiidae</taxon>
        <taxon>Typhlodrominae</taxon>
        <taxon>Galendromus</taxon>
    </lineage>
</organism>
<feature type="compositionally biased region" description="Polar residues" evidence="1">
    <location>
        <begin position="1068"/>
        <end position="1082"/>
    </location>
</feature>
<dbReference type="RefSeq" id="XP_003737758.2">
    <property type="nucleotide sequence ID" value="XM_003737710.2"/>
</dbReference>
<evidence type="ECO:0000256" key="1">
    <source>
        <dbReference type="SAM" id="MobiDB-lite"/>
    </source>
</evidence>
<accession>A0AAJ6QMH7</accession>
<proteinExistence type="predicted"/>
<feature type="region of interest" description="Disordered" evidence="1">
    <location>
        <begin position="1066"/>
        <end position="1085"/>
    </location>
</feature>
<dbReference type="Proteomes" id="UP000694867">
    <property type="component" value="Unplaced"/>
</dbReference>
<name>A0AAJ6QMH7_9ACAR</name>
<sequence>MAPLQLDAIFGVKKSGSVANTLSLETEMEIRSPDETINMGLTSSAKISLWQRSNKVDIETTVNSSGRTSTIVFKNVLDATSWSIDWRYRGARQPEQRILSSGTYNLELPKLHLRGVFEMDMRPLGERFVIEPVALNSELMLHQNEIGFLTELSENTKDTILRVAAKAINERAHKQLDLDLNIRGKPYHGRIQIDGQDLGSGWSLNVDTRNGDKSFGARGGLRLEGNSFSANVDLESSYPEFSNAKLLLQSQNVKPGSLLLNAEYALGKHFMKAEATATSRLLEADVRSSFEDWKNVKLSAAWKLEPKINVVVNFSTVKMANNVLDVEVDPRDGLTARARVTVPTMYNGNLLEGNFRFSNGKGRLDVLHRGVQKARLVFDVKNDGVFKSLASVLSYDIDGVSDRWNFDFGLENDARKVYDAKVKLAKNSNLIFEVSYLGALSLENGVLLKNRMEVQTVIPGFWRRAYVLNEVVANSENLRSRHEMGKSAKDVQYSIDVSGKLVNERDSFALEGKLDGRWERSLRGSVSGELKSDKKNTIAFESRVESNRAPVCSSKLTLARRRRLVELEASWEAPRMTQGMLLNMRSGIEDNDAFVFDTKLERDQAAEKTTELSVRVPLQLRNIDGHLKIKMPEEFGGQALALNLMAKNSMFNVDAGVSMDGGRHQMSGQLAASWDRDFTLNGMLRRNGDNIAKAILKASWRRPEAYEGSAEIMHNGVSYKANIDGSWTPESGDISLGAESSQWSRRHTLRGGYSMASKSGNMKIDIANLKMNIDSMMSGPYTVRGNAQYRGEQVGEMDLVFNPNSKQGNLDATVRGRRVSSNFIAKLDQGQIKMEFPSGSSGLTWSLNQAERMSIDGHWTFRDDKWRLEIFLDPHNAREAAALVYFKEKRVGAIEALWRPNDMVFNIAFEHQNEQHAFKIGFKKPENSFRGFFNLNCFWIHPERIESELNAEYGGSKLAVNSKLQVGSRVYSVAIDGNIQGERINGSIQYTCPTHGKMSAQFEGALVRKGLYNGFKAKLVSDKLQKPLEIEGFVAENGVMFALKTEGHDSRFTVYMGNKPNFELTEKAGSQSETRQQSTGNAPPTYGVEAEWFGKKVLALKLTGKNEHMLSGVFAGNFDFGESSGKHEMIVTYSLENVRSFKVEFDGETILEARIQTGNDHLVDLKWNMKFARAGDLALSFKHQLDRQTWTNKLELSQNGKKLGFAMRLNKDIHGSMLRVDTPRRSVMMELDSKKPSADGSFAGRLAWDHDRDPQKVIEVMLSGESNNKGQGARRERLLIVSVPTIGEKMIVRLNETDGEHQIQMLDEKNSMHSPRMSLVYSKQGKLKMVLGNLMMQAEMSPKKSELILRRASSHEDDINIGYAIQRNTLSARLNWTPRLMADYESAAKNMLKELQKNPDNKQNRQWKKISEFVASESRAFSEDIKPMITDLKRLYEQNALHLKTVSESMVRAGEHVSSYARSVSDQTDEIIRDLKRTVARYNQRLVVASSVIEAIRQEIVEDIVLAIERWFNRVEKSISNENMRKLVHSVIEFLKEEYEVIVGALDYAVDKYICEFSSEESQLNNKRCGFAYELNSQNQQQGLAMRVPMLAMKS</sequence>
<evidence type="ECO:0000313" key="2">
    <source>
        <dbReference type="Proteomes" id="UP000694867"/>
    </source>
</evidence>
<protein>
    <submittedName>
        <fullName evidence="3">Uncharacterized protein LOC100906143</fullName>
    </submittedName>
</protein>